<dbReference type="Proteomes" id="UP000605970">
    <property type="component" value="Unassembled WGS sequence"/>
</dbReference>
<dbReference type="EMBL" id="JABEBT010000097">
    <property type="protein sequence ID" value="KAF7632645.1"/>
    <property type="molecule type" value="Genomic_DNA"/>
</dbReference>
<organism evidence="1 2">
    <name type="scientific">Meloidogyne graminicola</name>
    <dbReference type="NCBI Taxonomy" id="189291"/>
    <lineage>
        <taxon>Eukaryota</taxon>
        <taxon>Metazoa</taxon>
        <taxon>Ecdysozoa</taxon>
        <taxon>Nematoda</taxon>
        <taxon>Chromadorea</taxon>
        <taxon>Rhabditida</taxon>
        <taxon>Tylenchina</taxon>
        <taxon>Tylenchomorpha</taxon>
        <taxon>Tylenchoidea</taxon>
        <taxon>Meloidogynidae</taxon>
        <taxon>Meloidogyninae</taxon>
        <taxon>Meloidogyne</taxon>
    </lineage>
</organism>
<evidence type="ECO:0000313" key="2">
    <source>
        <dbReference type="Proteomes" id="UP000605970"/>
    </source>
</evidence>
<sequence>MKCHHRHRHIPRFNEADVFKKLIKKEEIIKELKGKNFNMAFFDTWNLGALLFFNELKIENIFGINNIQLDAFQLKYGLSEKKKLVEYFLGKKKFPEMFKNIPEIYSATFGDSKLINGRKKKIINRYKFEISDFEYSYNFLDGNIIELYKKVKAIFLNSFELIDFPLQEFYKTANVFYVGGIHLNELKEEIETQSKNNHQTSQVIMSIADCVLLFDEENIVIWNKFEEAFDQILKDKFKLVYDCDLTEEKKKKKKKKK</sequence>
<reference evidence="1" key="1">
    <citation type="journal article" date="2020" name="Ecol. Evol.">
        <title>Genome structure and content of the rice root-knot nematode (Meloidogyne graminicola).</title>
        <authorList>
            <person name="Phan N.T."/>
            <person name="Danchin E.G.J."/>
            <person name="Klopp C."/>
            <person name="Perfus-Barbeoch L."/>
            <person name="Kozlowski D.K."/>
            <person name="Koutsovoulos G.D."/>
            <person name="Lopez-Roques C."/>
            <person name="Bouchez O."/>
            <person name="Zahm M."/>
            <person name="Besnard G."/>
            <person name="Bellafiore S."/>
        </authorList>
    </citation>
    <scope>NUCLEOTIDE SEQUENCE</scope>
    <source>
        <strain evidence="1">VN-18</strain>
    </source>
</reference>
<proteinExistence type="predicted"/>
<comment type="caution">
    <text evidence="1">The sequence shown here is derived from an EMBL/GenBank/DDBJ whole genome shotgun (WGS) entry which is preliminary data.</text>
</comment>
<protein>
    <submittedName>
        <fullName evidence="1">Uncharacterized protein</fullName>
    </submittedName>
</protein>
<name>A0A8S9ZH83_9BILA</name>
<dbReference type="AlphaFoldDB" id="A0A8S9ZH83"/>
<gene>
    <name evidence="1" type="ORF">Mgra_00007950</name>
</gene>
<dbReference type="SUPFAM" id="SSF53756">
    <property type="entry name" value="UDP-Glycosyltransferase/glycogen phosphorylase"/>
    <property type="match status" value="1"/>
</dbReference>
<accession>A0A8S9ZH83</accession>
<evidence type="ECO:0000313" key="1">
    <source>
        <dbReference type="EMBL" id="KAF7632645.1"/>
    </source>
</evidence>
<keyword evidence="2" id="KW-1185">Reference proteome</keyword>